<dbReference type="Gene3D" id="3.40.50.11720">
    <property type="entry name" value="3-Deoxy-D-manno-octulosonic-acid transferase, N-terminal domain"/>
    <property type="match status" value="1"/>
</dbReference>
<comment type="pathway">
    <text evidence="1 7">Bacterial outer membrane biogenesis; LPS core biosynthesis.</text>
</comment>
<evidence type="ECO:0000259" key="8">
    <source>
        <dbReference type="Pfam" id="PF04413"/>
    </source>
</evidence>
<keyword evidence="7" id="KW-0448">Lipopolysaccharide biosynthesis</keyword>
<keyword evidence="4 7" id="KW-0808">Transferase</keyword>
<dbReference type="Gene3D" id="3.40.50.2000">
    <property type="entry name" value="Glycogen Phosphorylase B"/>
    <property type="match status" value="1"/>
</dbReference>
<dbReference type="NCBIfam" id="NF004388">
    <property type="entry name" value="PRK05749.1-4"/>
    <property type="match status" value="1"/>
</dbReference>
<sequence length="426" mass="47556">MSRIAYSTLFIVLQPFILLRMILRSRRAPAYRERLAERFGFFKPPVVDRPGIWIHAVSLGETLAAGPLVERILTEYPGHRVIVTTTTPTGSAQVRRLFGDRVFHVYAPWDTPGAVKRFLKRTRPRLLVLMETELWPNLLHYSQRSGCRILLANARLSARSAAGYAKVAGITRDMLDALDWVGVQNSADADRFMQLGMEAARLKVTGSVKFDIRLDEDTRTRIGDLRRQWGLSDRFAIVFASTHEGEDELALSAFAAFRKVKNNALLLLAPRHPERFEAVYELCKSDGLRVSRRSQSETVDDSTDLVLLDSLGELSALFGVADLGVIGGSFIERGGHNPLEAAAWGMPILCGPSMFNFEDITARLSEAGALQRCANESELVAQFERLSEYDNEKRRRGTAALEVLKNNQGALDALFQGLQDLLGRHS</sequence>
<dbReference type="Proteomes" id="UP001626549">
    <property type="component" value="Chromosome"/>
</dbReference>
<dbReference type="GO" id="GO:0043842">
    <property type="term" value="F:Kdo transferase activity"/>
    <property type="evidence" value="ECO:0007669"/>
    <property type="project" value="UniProtKB-EC"/>
</dbReference>
<dbReference type="EMBL" id="CP136865">
    <property type="protein sequence ID" value="WOJ97369.1"/>
    <property type="molecule type" value="Genomic_DNA"/>
</dbReference>
<reference evidence="9 10" key="1">
    <citation type="submission" date="2023-10" db="EMBL/GenBank/DDBJ databases">
        <title>Two novel species belonging to the OM43/NOR5 clade.</title>
        <authorList>
            <person name="Park M."/>
        </authorList>
    </citation>
    <scope>NUCLEOTIDE SEQUENCE [LARGE SCALE GENOMIC DNA]</scope>
    <source>
        <strain evidence="9 10">IMCC45268</strain>
    </source>
</reference>
<dbReference type="InterPro" id="IPR038107">
    <property type="entry name" value="Glycos_transf_N_sf"/>
</dbReference>
<dbReference type="InterPro" id="IPR007507">
    <property type="entry name" value="Glycos_transf_N"/>
</dbReference>
<evidence type="ECO:0000256" key="4">
    <source>
        <dbReference type="ARBA" id="ARBA00022679"/>
    </source>
</evidence>
<gene>
    <name evidence="9" type="primary">waaA</name>
    <name evidence="9" type="ORF">R0137_02070</name>
</gene>
<evidence type="ECO:0000256" key="7">
    <source>
        <dbReference type="RuleBase" id="RU365103"/>
    </source>
</evidence>
<evidence type="ECO:0000256" key="5">
    <source>
        <dbReference type="ARBA" id="ARBA00031445"/>
    </source>
</evidence>
<name>A0ABZ0IFP7_9GAMM</name>
<comment type="function">
    <text evidence="7">Involved in lipopolysaccharide (LPS) biosynthesis. Catalyzes the transfer of 3-deoxy-D-manno-octulosonate (Kdo) residue(s) from CMP-Kdo to lipid IV(A), the tetraacyldisaccharide-1,4'-bisphosphate precursor of lipid A.</text>
</comment>
<protein>
    <recommendedName>
        <fullName evidence="3 7">3-deoxy-D-manno-octulosonic acid transferase</fullName>
        <shortName evidence="7">Kdo transferase</shortName>
        <ecNumber evidence="2 7">2.4.99.12</ecNumber>
    </recommendedName>
    <alternativeName>
        <fullName evidence="5 7">Lipid IV(A) 3-deoxy-D-manno-octulosonic acid transferase</fullName>
    </alternativeName>
</protein>
<comment type="catalytic activity">
    <reaction evidence="6 7">
        <text>lipid IVA (E. coli) + CMP-3-deoxy-beta-D-manno-octulosonate = alpha-Kdo-(2-&gt;6)-lipid IVA (E. coli) + CMP + H(+)</text>
        <dbReference type="Rhea" id="RHEA:28066"/>
        <dbReference type="ChEBI" id="CHEBI:15378"/>
        <dbReference type="ChEBI" id="CHEBI:58603"/>
        <dbReference type="ChEBI" id="CHEBI:60364"/>
        <dbReference type="ChEBI" id="CHEBI:60377"/>
        <dbReference type="ChEBI" id="CHEBI:85987"/>
        <dbReference type="EC" id="2.4.99.12"/>
    </reaction>
</comment>
<organism evidence="9 10">
    <name type="scientific">Congregibacter brevis</name>
    <dbReference type="NCBI Taxonomy" id="3081201"/>
    <lineage>
        <taxon>Bacteria</taxon>
        <taxon>Pseudomonadati</taxon>
        <taxon>Pseudomonadota</taxon>
        <taxon>Gammaproteobacteria</taxon>
        <taxon>Cellvibrionales</taxon>
        <taxon>Halieaceae</taxon>
        <taxon>Congregibacter</taxon>
    </lineage>
</organism>
<keyword evidence="7" id="KW-1003">Cell membrane</keyword>
<dbReference type="RefSeq" id="WP_407328172.1">
    <property type="nucleotide sequence ID" value="NZ_CP136865.1"/>
</dbReference>
<keyword evidence="9" id="KW-0328">Glycosyltransferase</keyword>
<dbReference type="InterPro" id="IPR039901">
    <property type="entry name" value="Kdotransferase"/>
</dbReference>
<evidence type="ECO:0000256" key="2">
    <source>
        <dbReference type="ARBA" id="ARBA00012621"/>
    </source>
</evidence>
<dbReference type="SUPFAM" id="SSF53756">
    <property type="entry name" value="UDP-Glycosyltransferase/glycogen phosphorylase"/>
    <property type="match status" value="1"/>
</dbReference>
<evidence type="ECO:0000313" key="10">
    <source>
        <dbReference type="Proteomes" id="UP001626549"/>
    </source>
</evidence>
<comment type="similarity">
    <text evidence="7">Belongs to the glycosyltransferase group 1 family.</text>
</comment>
<evidence type="ECO:0000256" key="6">
    <source>
        <dbReference type="ARBA" id="ARBA00049183"/>
    </source>
</evidence>
<dbReference type="Pfam" id="PF04413">
    <property type="entry name" value="Glycos_transf_N"/>
    <property type="match status" value="1"/>
</dbReference>
<evidence type="ECO:0000256" key="3">
    <source>
        <dbReference type="ARBA" id="ARBA00019077"/>
    </source>
</evidence>
<dbReference type="PANTHER" id="PTHR42755">
    <property type="entry name" value="3-DEOXY-MANNO-OCTULOSONATE CYTIDYLYLTRANSFERASE"/>
    <property type="match status" value="1"/>
</dbReference>
<feature type="domain" description="3-deoxy-D-manno-octulosonic-acid transferase N-terminal" evidence="8">
    <location>
        <begin position="33"/>
        <end position="212"/>
    </location>
</feature>
<comment type="subcellular location">
    <subcellularLocation>
        <location evidence="7">Cell membrane</location>
    </subcellularLocation>
</comment>
<evidence type="ECO:0000256" key="1">
    <source>
        <dbReference type="ARBA" id="ARBA00004713"/>
    </source>
</evidence>
<evidence type="ECO:0000313" key="9">
    <source>
        <dbReference type="EMBL" id="WOJ97369.1"/>
    </source>
</evidence>
<accession>A0ABZ0IFP7</accession>
<keyword evidence="10" id="KW-1185">Reference proteome</keyword>
<proteinExistence type="inferred from homology"/>
<dbReference type="PANTHER" id="PTHR42755:SF1">
    <property type="entry name" value="3-DEOXY-D-MANNO-OCTULOSONIC ACID TRANSFERASE, MITOCHONDRIAL-RELATED"/>
    <property type="match status" value="1"/>
</dbReference>
<dbReference type="EC" id="2.4.99.12" evidence="2 7"/>
<keyword evidence="7" id="KW-0472">Membrane</keyword>